<dbReference type="PROSITE" id="PS50222">
    <property type="entry name" value="EF_HAND_2"/>
    <property type="match status" value="1"/>
</dbReference>
<protein>
    <submittedName>
        <fullName evidence="2">Uncharacterized protein</fullName>
    </submittedName>
</protein>
<proteinExistence type="inferred from homology"/>
<dbReference type="GO" id="GO:0004497">
    <property type="term" value="F:monooxygenase activity"/>
    <property type="evidence" value="ECO:0007669"/>
    <property type="project" value="TreeGrafter"/>
</dbReference>
<dbReference type="AlphaFoldDB" id="M7YAJ2"/>
<name>M7YAJ2_TRIUA</name>
<dbReference type="GO" id="GO:0005509">
    <property type="term" value="F:calcium ion binding"/>
    <property type="evidence" value="ECO:0007669"/>
    <property type="project" value="InterPro"/>
</dbReference>
<dbReference type="InterPro" id="IPR002048">
    <property type="entry name" value="EF_hand_dom"/>
</dbReference>
<dbReference type="STRING" id="4572.M7YAJ2"/>
<evidence type="ECO:0000256" key="1">
    <source>
        <dbReference type="ARBA" id="ARBA00006765"/>
    </source>
</evidence>
<sequence>MPPEGNDVRDAAIVRQDRRSHAVSADGGASAWTTALQKHVAFFDADNDGIVSFFETEQGLRAIGLGAAEATVKATLINGVIGPKTRPVRCSISHSLCPSLFLAHVD</sequence>
<organism evidence="2">
    <name type="scientific">Triticum urartu</name>
    <name type="common">Red wild einkorn</name>
    <name type="synonym">Crithodium urartu</name>
    <dbReference type="NCBI Taxonomy" id="4572"/>
    <lineage>
        <taxon>Eukaryota</taxon>
        <taxon>Viridiplantae</taxon>
        <taxon>Streptophyta</taxon>
        <taxon>Embryophyta</taxon>
        <taxon>Tracheophyta</taxon>
        <taxon>Spermatophyta</taxon>
        <taxon>Magnoliopsida</taxon>
        <taxon>Liliopsida</taxon>
        <taxon>Poales</taxon>
        <taxon>Poaceae</taxon>
        <taxon>BOP clade</taxon>
        <taxon>Pooideae</taxon>
        <taxon>Triticodae</taxon>
        <taxon>Triticeae</taxon>
        <taxon>Triticinae</taxon>
        <taxon>Triticum</taxon>
    </lineage>
</organism>
<evidence type="ECO:0000313" key="2">
    <source>
        <dbReference type="EMBL" id="EMS47113.1"/>
    </source>
</evidence>
<comment type="similarity">
    <text evidence="1">Belongs to the caleosin family.</text>
</comment>
<accession>M7YAJ2</accession>
<dbReference type="PANTHER" id="PTHR31495">
    <property type="entry name" value="PEROXYGENASE 3-RELATED"/>
    <property type="match status" value="1"/>
</dbReference>
<dbReference type="PANTHER" id="PTHR31495:SF19">
    <property type="entry name" value="OS02G0734500 PROTEIN"/>
    <property type="match status" value="1"/>
</dbReference>
<reference evidence="2" key="1">
    <citation type="journal article" date="2013" name="Nature">
        <title>Draft genome of the wheat A-genome progenitor Triticum urartu.</title>
        <authorList>
            <person name="Ling H.Q."/>
            <person name="Zhao S."/>
            <person name="Liu D."/>
            <person name="Wang J."/>
            <person name="Sun H."/>
            <person name="Zhang C."/>
            <person name="Fan H."/>
            <person name="Li D."/>
            <person name="Dong L."/>
            <person name="Tao Y."/>
            <person name="Gao C."/>
            <person name="Wu H."/>
            <person name="Li Y."/>
            <person name="Cui Y."/>
            <person name="Guo X."/>
            <person name="Zheng S."/>
            <person name="Wang B."/>
            <person name="Yu K."/>
            <person name="Liang Q."/>
            <person name="Yang W."/>
            <person name="Lou X."/>
            <person name="Chen J."/>
            <person name="Feng M."/>
            <person name="Jian J."/>
            <person name="Zhang X."/>
            <person name="Luo G."/>
            <person name="Jiang Y."/>
            <person name="Liu J."/>
            <person name="Wang Z."/>
            <person name="Sha Y."/>
            <person name="Zhang B."/>
            <person name="Wu H."/>
            <person name="Tang D."/>
            <person name="Shen Q."/>
            <person name="Xue P."/>
            <person name="Zou S."/>
            <person name="Wang X."/>
            <person name="Liu X."/>
            <person name="Wang F."/>
            <person name="Yang Y."/>
            <person name="An X."/>
            <person name="Dong Z."/>
            <person name="Zhang K."/>
            <person name="Zhang X."/>
            <person name="Luo M.C."/>
            <person name="Dvorak J."/>
            <person name="Tong Y."/>
            <person name="Wang J."/>
            <person name="Yang H."/>
            <person name="Li Z."/>
            <person name="Wang D."/>
            <person name="Zhang A."/>
            <person name="Wang J."/>
        </authorList>
    </citation>
    <scope>NUCLEOTIDE SEQUENCE</scope>
</reference>
<gene>
    <name evidence="2" type="ORF">TRIUR3_10867</name>
</gene>
<dbReference type="EMBL" id="KD265410">
    <property type="protein sequence ID" value="EMS47113.1"/>
    <property type="molecule type" value="Genomic_DNA"/>
</dbReference>
<dbReference type="InterPro" id="IPR007736">
    <property type="entry name" value="Caleosin-related"/>
</dbReference>
<dbReference type="Pfam" id="PF05042">
    <property type="entry name" value="Caleosin"/>
    <property type="match status" value="1"/>
</dbReference>